<feature type="transmembrane region" description="Helical" evidence="5">
    <location>
        <begin position="211"/>
        <end position="227"/>
    </location>
</feature>
<evidence type="ECO:0000259" key="6">
    <source>
        <dbReference type="PROSITE" id="PS50801"/>
    </source>
</evidence>
<evidence type="ECO:0000313" key="8">
    <source>
        <dbReference type="Proteomes" id="UP001147830"/>
    </source>
</evidence>
<dbReference type="PROSITE" id="PS50801">
    <property type="entry name" value="STAS"/>
    <property type="match status" value="1"/>
</dbReference>
<feature type="transmembrane region" description="Helical" evidence="5">
    <location>
        <begin position="279"/>
        <end position="302"/>
    </location>
</feature>
<dbReference type="GO" id="GO:0008271">
    <property type="term" value="F:secondary active sulfate transmembrane transporter activity"/>
    <property type="evidence" value="ECO:0007669"/>
    <property type="project" value="InterPro"/>
</dbReference>
<dbReference type="NCBIfam" id="TIGR00815">
    <property type="entry name" value="sulP"/>
    <property type="match status" value="1"/>
</dbReference>
<dbReference type="PANTHER" id="PTHR11814">
    <property type="entry name" value="SULFATE TRANSPORTER"/>
    <property type="match status" value="1"/>
</dbReference>
<keyword evidence="8" id="KW-1185">Reference proteome</keyword>
<dbReference type="PROSITE" id="PS01130">
    <property type="entry name" value="SLC26A"/>
    <property type="match status" value="1"/>
</dbReference>
<evidence type="ECO:0000313" key="7">
    <source>
        <dbReference type="EMBL" id="MCT7358928.1"/>
    </source>
</evidence>
<feature type="transmembrane region" description="Helical" evidence="5">
    <location>
        <begin position="61"/>
        <end position="81"/>
    </location>
</feature>
<evidence type="ECO:0000256" key="1">
    <source>
        <dbReference type="ARBA" id="ARBA00004141"/>
    </source>
</evidence>
<accession>A0A9X2WEM4</accession>
<sequence length="584" mass="61852">MPHRAHLFSLRIANALRESLKESPYTAQRFGKDIIAGITVGIIAIPLSMALAIASGVAPQYGLYTAMIAGFIIALTGGSRFSISGPTAAFVVILYPIAEKFGLGGLLLATLLSGLILIAMAFARLGRFIEYIPESVTLGFTSGIAIVIATLQLKDFFGLTIQYPETYVGKIHTLTQALPDFDGASLSVGLATFATLLLWKKISSLPPHIPALLIGVFAAWLLGLQGHEVDTIGSRFSYLLPDGSVGAGIPPILPEFFWPWEQPGADGQPIGLSWSLLQLLLPAAFSIAMLGAIESLLCAVVLDGMTNTRHSANSELLGQGIGNIVVPFFGGITATAAIARSAANFRAGAQTPIAAMIHALVVMAGLLVLAPVLAHLPMASMAALLLLVAWNISEADKVLHFFRTAPRGDIIVLATCLSLTVLFDMVIAIGVGIVLASLLFMRDISEMTKVSDISDNSKLISNPLPAGWAVYKINGPLFFAAADRIFSELTAHTRDKKAVILYMDAVPVIDAGGLAALLKFLNASAKYNTEVRIADLQFQPLKTLARSGLKPQDNVLGFYPSLQAALPLNSGQTDRTAGDAEQLV</sequence>
<evidence type="ECO:0000256" key="4">
    <source>
        <dbReference type="ARBA" id="ARBA00023136"/>
    </source>
</evidence>
<reference evidence="7" key="1">
    <citation type="journal article" date="2022" name="Front. Microbiol.">
        <title>Genome-based taxonomic rearrangement of Oceanobacter-related bacteria including the description of Thalassolituus hydrocarbonoclasticus sp. nov. and Thalassolituus pacificus sp. nov. and emended description of the genus Thalassolituus.</title>
        <authorList>
            <person name="Dong C."/>
            <person name="Wei L."/>
            <person name="Wang J."/>
            <person name="Lai Q."/>
            <person name="Huang Z."/>
            <person name="Shao Z."/>
        </authorList>
    </citation>
    <scope>NUCLEOTIDE SEQUENCE</scope>
    <source>
        <strain evidence="7">59MF3M-4</strain>
    </source>
</reference>
<name>A0A9X2WEM4_9GAMM</name>
<organism evidence="7 8">
    <name type="scientific">Thalassolituus pacificus</name>
    <dbReference type="NCBI Taxonomy" id="2975440"/>
    <lineage>
        <taxon>Bacteria</taxon>
        <taxon>Pseudomonadati</taxon>
        <taxon>Pseudomonadota</taxon>
        <taxon>Gammaproteobacteria</taxon>
        <taxon>Oceanospirillales</taxon>
        <taxon>Oceanospirillaceae</taxon>
        <taxon>Thalassolituus</taxon>
    </lineage>
</organism>
<dbReference type="InterPro" id="IPR011547">
    <property type="entry name" value="SLC26A/SulP_dom"/>
</dbReference>
<dbReference type="NCBIfam" id="NF008660">
    <property type="entry name" value="PRK11660.1"/>
    <property type="match status" value="1"/>
</dbReference>
<feature type="transmembrane region" description="Helical" evidence="5">
    <location>
        <begin position="34"/>
        <end position="54"/>
    </location>
</feature>
<evidence type="ECO:0000256" key="3">
    <source>
        <dbReference type="ARBA" id="ARBA00022989"/>
    </source>
</evidence>
<dbReference type="Pfam" id="PF01740">
    <property type="entry name" value="STAS"/>
    <property type="match status" value="1"/>
</dbReference>
<evidence type="ECO:0000256" key="2">
    <source>
        <dbReference type="ARBA" id="ARBA00022692"/>
    </source>
</evidence>
<protein>
    <submittedName>
        <fullName evidence="7">C4-dicarboxylic acid transporter DauA</fullName>
    </submittedName>
</protein>
<dbReference type="EMBL" id="JAOANI010000015">
    <property type="protein sequence ID" value="MCT7358928.1"/>
    <property type="molecule type" value="Genomic_DNA"/>
</dbReference>
<dbReference type="SUPFAM" id="SSF52091">
    <property type="entry name" value="SpoIIaa-like"/>
    <property type="match status" value="1"/>
</dbReference>
<comment type="caution">
    <text evidence="7">The sequence shown here is derived from an EMBL/GenBank/DDBJ whole genome shotgun (WGS) entry which is preliminary data.</text>
</comment>
<feature type="transmembrane region" description="Helical" evidence="5">
    <location>
        <begin position="101"/>
        <end position="123"/>
    </location>
</feature>
<dbReference type="InterPro" id="IPR018045">
    <property type="entry name" value="S04_transporter_CS"/>
</dbReference>
<dbReference type="Gene3D" id="3.30.750.24">
    <property type="entry name" value="STAS domain"/>
    <property type="match status" value="1"/>
</dbReference>
<gene>
    <name evidence="7" type="primary">dauA</name>
    <name evidence="7" type="ORF">NYR02_07855</name>
</gene>
<feature type="transmembrane region" description="Helical" evidence="5">
    <location>
        <begin position="135"/>
        <end position="153"/>
    </location>
</feature>
<dbReference type="GO" id="GO:0016020">
    <property type="term" value="C:membrane"/>
    <property type="evidence" value="ECO:0007669"/>
    <property type="project" value="UniProtKB-SubCell"/>
</dbReference>
<proteinExistence type="predicted"/>
<feature type="transmembrane region" description="Helical" evidence="5">
    <location>
        <begin position="410"/>
        <end position="440"/>
    </location>
</feature>
<comment type="subcellular location">
    <subcellularLocation>
        <location evidence="1">Membrane</location>
        <topology evidence="1">Multi-pass membrane protein</topology>
    </subcellularLocation>
</comment>
<feature type="transmembrane region" description="Helical" evidence="5">
    <location>
        <begin position="360"/>
        <end position="390"/>
    </location>
</feature>
<dbReference type="InterPro" id="IPR001902">
    <property type="entry name" value="SLC26A/SulP_fam"/>
</dbReference>
<dbReference type="Proteomes" id="UP001147830">
    <property type="component" value="Unassembled WGS sequence"/>
</dbReference>
<dbReference type="Pfam" id="PF00916">
    <property type="entry name" value="Sulfate_transp"/>
    <property type="match status" value="1"/>
</dbReference>
<dbReference type="RefSeq" id="WP_260975819.1">
    <property type="nucleotide sequence ID" value="NZ_JAOANI010000015.1"/>
</dbReference>
<feature type="domain" description="STAS" evidence="6">
    <location>
        <begin position="467"/>
        <end position="569"/>
    </location>
</feature>
<reference evidence="7" key="2">
    <citation type="submission" date="2022-08" db="EMBL/GenBank/DDBJ databases">
        <authorList>
            <person name="Dong C."/>
        </authorList>
    </citation>
    <scope>NUCLEOTIDE SEQUENCE</scope>
    <source>
        <strain evidence="7">59MF3M-4</strain>
    </source>
</reference>
<dbReference type="InterPro" id="IPR036513">
    <property type="entry name" value="STAS_dom_sf"/>
</dbReference>
<dbReference type="InterPro" id="IPR002645">
    <property type="entry name" value="STAS_dom"/>
</dbReference>
<dbReference type="CDD" id="cd07042">
    <property type="entry name" value="STAS_SulP_like_sulfate_transporter"/>
    <property type="match status" value="1"/>
</dbReference>
<evidence type="ECO:0000256" key="5">
    <source>
        <dbReference type="SAM" id="Phobius"/>
    </source>
</evidence>
<keyword evidence="2 5" id="KW-0812">Transmembrane</keyword>
<keyword evidence="3 5" id="KW-1133">Transmembrane helix</keyword>
<keyword evidence="4 5" id="KW-0472">Membrane</keyword>
<dbReference type="AlphaFoldDB" id="A0A9X2WEM4"/>